<accession>A0A817S1H9</accession>
<dbReference type="EMBL" id="CAJNXB010002622">
    <property type="protein sequence ID" value="CAF3264708.1"/>
    <property type="molecule type" value="Genomic_DNA"/>
</dbReference>
<organism evidence="1 9">
    <name type="scientific">Rotaria socialis</name>
    <dbReference type="NCBI Taxonomy" id="392032"/>
    <lineage>
        <taxon>Eukaryota</taxon>
        <taxon>Metazoa</taxon>
        <taxon>Spiralia</taxon>
        <taxon>Gnathifera</taxon>
        <taxon>Rotifera</taxon>
        <taxon>Eurotatoria</taxon>
        <taxon>Bdelloidea</taxon>
        <taxon>Philodinida</taxon>
        <taxon>Philodinidae</taxon>
        <taxon>Rotaria</taxon>
    </lineage>
</organism>
<protein>
    <submittedName>
        <fullName evidence="1">Uncharacterized protein</fullName>
    </submittedName>
</protein>
<sequence>MSQAHKATIEKFTSAVNARHVNHLNEVLAENVEKTENHKVVYNNIKEAREYYSMEHEAHPSINYKILKFDDQDEHNHTLKATIVYNNHQYETIYTFSSDGKIQKINSLLIQQDN</sequence>
<dbReference type="Proteomes" id="UP000663825">
    <property type="component" value="Unassembled WGS sequence"/>
</dbReference>
<comment type="caution">
    <text evidence="1">The sequence shown here is derived from an EMBL/GenBank/DDBJ whole genome shotgun (WGS) entry which is preliminary data.</text>
</comment>
<gene>
    <name evidence="3" type="ORF">GRG538_LOCUS11518</name>
    <name evidence="6" type="ORF">HFQ381_LOCUS28170</name>
    <name evidence="4" type="ORF">KIK155_LOCUS17253</name>
    <name evidence="2" type="ORF">LUA448_LOCUS17157</name>
    <name evidence="7" type="ORF">QYT958_LOCUS21514</name>
    <name evidence="1" type="ORF">TIS948_LOCUS15993</name>
    <name evidence="8" type="ORF">TOA249_LOCUS30164</name>
    <name evidence="5" type="ORF">UJA718_LOCUS20982</name>
</gene>
<dbReference type="Proteomes" id="UP000663851">
    <property type="component" value="Unassembled WGS sequence"/>
</dbReference>
<dbReference type="AlphaFoldDB" id="A0A817S1H9"/>
<dbReference type="EMBL" id="CAJOBR010003944">
    <property type="protein sequence ID" value="CAF4759158.1"/>
    <property type="molecule type" value="Genomic_DNA"/>
</dbReference>
<evidence type="ECO:0000313" key="1">
    <source>
        <dbReference type="EMBL" id="CAF3264708.1"/>
    </source>
</evidence>
<reference evidence="1" key="1">
    <citation type="submission" date="2021-02" db="EMBL/GenBank/DDBJ databases">
        <authorList>
            <person name="Nowell W R."/>
        </authorList>
    </citation>
    <scope>NUCLEOTIDE SEQUENCE</scope>
</reference>
<dbReference type="Gene3D" id="3.10.450.50">
    <property type="match status" value="1"/>
</dbReference>
<dbReference type="SUPFAM" id="SSF54427">
    <property type="entry name" value="NTF2-like"/>
    <property type="match status" value="1"/>
</dbReference>
<evidence type="ECO:0000313" key="4">
    <source>
        <dbReference type="EMBL" id="CAF3527158.1"/>
    </source>
</evidence>
<dbReference type="Proteomes" id="UP000663873">
    <property type="component" value="Unassembled WGS sequence"/>
</dbReference>
<dbReference type="EMBL" id="CAJNYV010003035">
    <property type="protein sequence ID" value="CAF3527158.1"/>
    <property type="molecule type" value="Genomic_DNA"/>
</dbReference>
<dbReference type="EMBL" id="CAJNYT010001541">
    <property type="protein sequence ID" value="CAF3417907.1"/>
    <property type="molecule type" value="Genomic_DNA"/>
</dbReference>
<dbReference type="EMBL" id="CAJOBS010005071">
    <property type="protein sequence ID" value="CAF4893303.1"/>
    <property type="molecule type" value="Genomic_DNA"/>
</dbReference>
<dbReference type="Proteomes" id="UP000663865">
    <property type="component" value="Unassembled WGS sequence"/>
</dbReference>
<evidence type="ECO:0000313" key="8">
    <source>
        <dbReference type="EMBL" id="CAF4893303.1"/>
    </source>
</evidence>
<dbReference type="EMBL" id="CAJNYD010002157">
    <property type="protein sequence ID" value="CAF3396457.1"/>
    <property type="molecule type" value="Genomic_DNA"/>
</dbReference>
<dbReference type="Proteomes" id="UP000663872">
    <property type="component" value="Unassembled WGS sequence"/>
</dbReference>
<evidence type="ECO:0000313" key="5">
    <source>
        <dbReference type="EMBL" id="CAF4426300.1"/>
    </source>
</evidence>
<dbReference type="EMBL" id="CAJOBO010003910">
    <property type="protein sequence ID" value="CAF4506606.1"/>
    <property type="molecule type" value="Genomic_DNA"/>
</dbReference>
<dbReference type="Proteomes" id="UP000663838">
    <property type="component" value="Unassembled WGS sequence"/>
</dbReference>
<evidence type="ECO:0000313" key="7">
    <source>
        <dbReference type="EMBL" id="CAF4759158.1"/>
    </source>
</evidence>
<dbReference type="Proteomes" id="UP000663833">
    <property type="component" value="Unassembled WGS sequence"/>
</dbReference>
<evidence type="ECO:0000313" key="6">
    <source>
        <dbReference type="EMBL" id="CAF4506606.1"/>
    </source>
</evidence>
<dbReference type="OrthoDB" id="9992034at2759"/>
<evidence type="ECO:0000313" key="10">
    <source>
        <dbReference type="Proteomes" id="UP000663873"/>
    </source>
</evidence>
<evidence type="ECO:0000313" key="3">
    <source>
        <dbReference type="EMBL" id="CAF3417907.1"/>
    </source>
</evidence>
<keyword evidence="10" id="KW-1185">Reference proteome</keyword>
<dbReference type="Proteomes" id="UP000663848">
    <property type="component" value="Unassembled WGS sequence"/>
</dbReference>
<proteinExistence type="predicted"/>
<evidence type="ECO:0000313" key="9">
    <source>
        <dbReference type="Proteomes" id="UP000663825"/>
    </source>
</evidence>
<evidence type="ECO:0000313" key="2">
    <source>
        <dbReference type="EMBL" id="CAF3396457.1"/>
    </source>
</evidence>
<dbReference type="EMBL" id="CAJOBP010004001">
    <property type="protein sequence ID" value="CAF4426300.1"/>
    <property type="molecule type" value="Genomic_DNA"/>
</dbReference>
<name>A0A817S1H9_9BILA</name>
<dbReference type="InterPro" id="IPR032710">
    <property type="entry name" value="NTF2-like_dom_sf"/>
</dbReference>